<feature type="transmembrane region" description="Helical" evidence="2">
    <location>
        <begin position="35"/>
        <end position="57"/>
    </location>
</feature>
<keyword evidence="5" id="KW-1185">Reference proteome</keyword>
<evidence type="ECO:0000256" key="2">
    <source>
        <dbReference type="SAM" id="Phobius"/>
    </source>
</evidence>
<keyword evidence="2" id="KW-0812">Transmembrane</keyword>
<organism evidence="4 5">
    <name type="scientific">Paenibacillus catalpae</name>
    <dbReference type="NCBI Taxonomy" id="1045775"/>
    <lineage>
        <taxon>Bacteria</taxon>
        <taxon>Bacillati</taxon>
        <taxon>Bacillota</taxon>
        <taxon>Bacilli</taxon>
        <taxon>Bacillales</taxon>
        <taxon>Paenibacillaceae</taxon>
        <taxon>Paenibacillus</taxon>
    </lineage>
</organism>
<sequence>MYKLKNILKLNKGQSATDIPALPAVKRTKSKKSTFAAILALSIVIAGLTPSNSAYALTKLTSKSGTEWEFHDSFAPNLDSGSIRRASATPAQGFGNIFVQVSTTPAPRMNSQMMRGFGLVFDGNDTFATTQSVNLGDVLITRDIYFDSTNNRTRFFDTFTNTTASPVTVNVSFGGSLGYGTGENYGAVKMTSSGDSSIATDDSWALIGNARATDRPIGVVLGSPAPFEGALQGTGNQQKDPFTTPLATSGNDANFYGFIHRLTIEPGHTKSLARYVLAGETGEAGLTQTADSLDQLAENPDFAELTPAQVCTLSNWDLSNLTGFDSAACADVTRLDIPAAPAVPPMVTTSPYDVINKSIEQMQDDMEKGITTSEAITKAYLDRIKAYDFGQLGFHSFLHVSETAIQQAKAADQARKEGKTGQLLGIPIAVKDIYDTKDMPTTGGSKALEGWQPKTDAYQIQKLREAGAVIIGKTNTSEFANSGSFSESGWMQTWNALYPSKTSFGSSGGPAVSVATSFAAAAMGTQTGVSLYAPSTGASLTTFRGTDGMASTRGVMPLTWGQDYAGPIARTITDLSYLLNATTGTDPLDMLTQEADEKRPSDWTAALDRNALKGKRIGYIPSSFVSSYADDGTGEAVKKHFEDLVEAGATMVEISAPPGGGTRPAGNAGSEGWARYIELHKDFPYASGDELLASPKLLLYNQGSLQVRPRMTESQVQDYINYRTNYKKIIADWMDKYDVDSVVYPGFISDMYNNDSAASQLSSDRATGVLTSNVGLPTVVVPVGTNPNGYSISMQLVGKAWDDANILGMGYALEQQTLARSVTTFAPALSYQPDDNGPANPGNGPSMPGNGPSTPGNGPSIPDDNEPSPEVISFADTKGHWAKDSIDYLIKKGLLSGFPDNTFRPDLGTTRAEAVKVLATQLGLKPQTGGFTDVPAGHWAAGYIGAAEKSGLMTGYADGTFRPDDRLNREEMAALVARAFELSGSAAVSFSDVQADSWSYTYINALTSNKIVTGYADGTFRPSQDITRAEFATIIARVLQR</sequence>
<dbReference type="Pfam" id="PF01425">
    <property type="entry name" value="Amidase"/>
    <property type="match status" value="1"/>
</dbReference>
<feature type="domain" description="SLH" evidence="3">
    <location>
        <begin position="869"/>
        <end position="926"/>
    </location>
</feature>
<feature type="domain" description="SLH" evidence="3">
    <location>
        <begin position="927"/>
        <end position="990"/>
    </location>
</feature>
<dbReference type="Pfam" id="PF00395">
    <property type="entry name" value="SLH"/>
    <property type="match status" value="3"/>
</dbReference>
<dbReference type="PANTHER" id="PTHR42678">
    <property type="entry name" value="AMIDASE"/>
    <property type="match status" value="1"/>
</dbReference>
<name>A0A1I2DM46_9BACL</name>
<dbReference type="Gene3D" id="3.90.1300.10">
    <property type="entry name" value="Amidase signature (AS) domain"/>
    <property type="match status" value="1"/>
</dbReference>
<evidence type="ECO:0000259" key="3">
    <source>
        <dbReference type="PROSITE" id="PS51272"/>
    </source>
</evidence>
<dbReference type="InterPro" id="IPR001119">
    <property type="entry name" value="SLH_dom"/>
</dbReference>
<keyword evidence="2" id="KW-1133">Transmembrane helix</keyword>
<protein>
    <submittedName>
        <fullName evidence="4">Amidase</fullName>
    </submittedName>
</protein>
<feature type="region of interest" description="Disordered" evidence="1">
    <location>
        <begin position="829"/>
        <end position="872"/>
    </location>
</feature>
<proteinExistence type="predicted"/>
<keyword evidence="2" id="KW-0472">Membrane</keyword>
<dbReference type="InterPro" id="IPR036928">
    <property type="entry name" value="AS_sf"/>
</dbReference>
<dbReference type="AlphaFoldDB" id="A0A1I2DM46"/>
<evidence type="ECO:0000256" key="1">
    <source>
        <dbReference type="SAM" id="MobiDB-lite"/>
    </source>
</evidence>
<feature type="domain" description="SLH" evidence="3">
    <location>
        <begin position="991"/>
        <end position="1041"/>
    </location>
</feature>
<dbReference type="STRING" id="1045775.SAMN05216378_4174"/>
<evidence type="ECO:0000313" key="5">
    <source>
        <dbReference type="Proteomes" id="UP000198855"/>
    </source>
</evidence>
<evidence type="ECO:0000313" key="4">
    <source>
        <dbReference type="EMBL" id="SFE81674.1"/>
    </source>
</evidence>
<dbReference type="EMBL" id="FOMT01000004">
    <property type="protein sequence ID" value="SFE81674.1"/>
    <property type="molecule type" value="Genomic_DNA"/>
</dbReference>
<feature type="compositionally biased region" description="Low complexity" evidence="1">
    <location>
        <begin position="836"/>
        <end position="860"/>
    </location>
</feature>
<dbReference type="Proteomes" id="UP000198855">
    <property type="component" value="Unassembled WGS sequence"/>
</dbReference>
<dbReference type="PANTHER" id="PTHR42678:SF34">
    <property type="entry name" value="OS04G0183300 PROTEIN"/>
    <property type="match status" value="1"/>
</dbReference>
<reference evidence="5" key="1">
    <citation type="submission" date="2016-10" db="EMBL/GenBank/DDBJ databases">
        <authorList>
            <person name="Varghese N."/>
            <person name="Submissions S."/>
        </authorList>
    </citation>
    <scope>NUCLEOTIDE SEQUENCE [LARGE SCALE GENOMIC DNA]</scope>
    <source>
        <strain evidence="5">CGMCC 1.10784</strain>
    </source>
</reference>
<accession>A0A1I2DM46</accession>
<gene>
    <name evidence="4" type="ORF">SAMN05216378_4174</name>
</gene>
<dbReference type="InterPro" id="IPR023631">
    <property type="entry name" value="Amidase_dom"/>
</dbReference>
<dbReference type="PROSITE" id="PS51272">
    <property type="entry name" value="SLH"/>
    <property type="match status" value="3"/>
</dbReference>
<dbReference type="RefSeq" id="WP_245773098.1">
    <property type="nucleotide sequence ID" value="NZ_FOMT01000004.1"/>
</dbReference>
<dbReference type="SUPFAM" id="SSF75304">
    <property type="entry name" value="Amidase signature (AS) enzymes"/>
    <property type="match status" value="1"/>
</dbReference>